<protein>
    <submittedName>
        <fullName evidence="11">Odorranain-F-AJ antimicrobial peptide</fullName>
    </submittedName>
</protein>
<dbReference type="Pfam" id="PF03032">
    <property type="entry name" value="FSAP_sig_propep"/>
    <property type="match status" value="1"/>
</dbReference>
<keyword evidence="3" id="KW-0964">Secreted</keyword>
<keyword evidence="5" id="KW-0165">Cleavage on pair of basic residues</keyword>
<evidence type="ECO:0000313" key="11">
    <source>
        <dbReference type="EMBL" id="AFY06620.1"/>
    </source>
</evidence>
<evidence type="ECO:0000256" key="5">
    <source>
        <dbReference type="ARBA" id="ARBA00022685"/>
    </source>
</evidence>
<dbReference type="Pfam" id="PF08023">
    <property type="entry name" value="Antimicrobial_2"/>
    <property type="match status" value="1"/>
</dbReference>
<keyword evidence="4" id="KW-0929">Antimicrobial</keyword>
<evidence type="ECO:0000259" key="10">
    <source>
        <dbReference type="Pfam" id="PF08023"/>
    </source>
</evidence>
<evidence type="ECO:0000256" key="4">
    <source>
        <dbReference type="ARBA" id="ARBA00022529"/>
    </source>
</evidence>
<comment type="subcellular location">
    <subcellularLocation>
        <location evidence="1">Secreted</location>
    </subcellularLocation>
</comment>
<evidence type="ECO:0000256" key="7">
    <source>
        <dbReference type="ARBA" id="ARBA00023157"/>
    </source>
</evidence>
<feature type="domain" description="Frog antimicrobial peptide propeptide" evidence="9">
    <location>
        <begin position="4"/>
        <end position="37"/>
    </location>
</feature>
<evidence type="ECO:0000256" key="1">
    <source>
        <dbReference type="ARBA" id="ARBA00004613"/>
    </source>
</evidence>
<dbReference type="AlphaFoldDB" id="K7Z435"/>
<name>K7Z435_AMOJI</name>
<accession>K7Z435</accession>
<feature type="signal peptide" evidence="8">
    <location>
        <begin position="1"/>
        <end position="22"/>
    </location>
</feature>
<evidence type="ECO:0000256" key="2">
    <source>
        <dbReference type="ARBA" id="ARBA00022446"/>
    </source>
</evidence>
<keyword evidence="6 8" id="KW-0732">Signal</keyword>
<feature type="domain" description="Frog antimicrobial peptide brevinin-2/esculentin type" evidence="10">
    <location>
        <begin position="40"/>
        <end position="68"/>
    </location>
</feature>
<feature type="chain" id="PRO_5003914107" evidence="8">
    <location>
        <begin position="23"/>
        <end position="68"/>
    </location>
</feature>
<proteinExistence type="evidence at transcript level"/>
<evidence type="ECO:0000259" key="9">
    <source>
        <dbReference type="Pfam" id="PF03032"/>
    </source>
</evidence>
<dbReference type="GO" id="GO:0005576">
    <property type="term" value="C:extracellular region"/>
    <property type="evidence" value="ECO:0007669"/>
    <property type="project" value="UniProtKB-SubCell"/>
</dbReference>
<dbReference type="EMBL" id="JQ681282">
    <property type="protein sequence ID" value="AFY06620.1"/>
    <property type="molecule type" value="mRNA"/>
</dbReference>
<sequence>MFPLKKSLLLPLFLGVVSLSLCEEERAADEDEVIEEVKRGIMSKIKGTVQNAAVTLLNKLQCKITGGC</sequence>
<dbReference type="GO" id="GO:0006952">
    <property type="term" value="P:defense response"/>
    <property type="evidence" value="ECO:0007669"/>
    <property type="project" value="UniProtKB-KW"/>
</dbReference>
<organism evidence="11">
    <name type="scientific">Amolops jingdongensis</name>
    <name type="common">Chinese torrent frog</name>
    <dbReference type="NCBI Taxonomy" id="1077530"/>
    <lineage>
        <taxon>Eukaryota</taxon>
        <taxon>Metazoa</taxon>
        <taxon>Chordata</taxon>
        <taxon>Craniata</taxon>
        <taxon>Vertebrata</taxon>
        <taxon>Euteleostomi</taxon>
        <taxon>Amphibia</taxon>
        <taxon>Batrachia</taxon>
        <taxon>Anura</taxon>
        <taxon>Neobatrachia</taxon>
        <taxon>Ranoidea</taxon>
        <taxon>Ranidae</taxon>
        <taxon>Amolops</taxon>
    </lineage>
</organism>
<dbReference type="InterPro" id="IPR012521">
    <property type="entry name" value="Antimicrobial_frog_2"/>
</dbReference>
<keyword evidence="2" id="KW-0878">Amphibian defense peptide</keyword>
<evidence type="ECO:0000256" key="8">
    <source>
        <dbReference type="SAM" id="SignalP"/>
    </source>
</evidence>
<keyword evidence="7" id="KW-1015">Disulfide bond</keyword>
<evidence type="ECO:0000256" key="6">
    <source>
        <dbReference type="ARBA" id="ARBA00022729"/>
    </source>
</evidence>
<dbReference type="InterPro" id="IPR004275">
    <property type="entry name" value="Frog_antimicrobial_propeptide"/>
</dbReference>
<evidence type="ECO:0000256" key="3">
    <source>
        <dbReference type="ARBA" id="ARBA00022525"/>
    </source>
</evidence>
<reference evidence="11" key="1">
    <citation type="journal article" date="2013" name="Amino Acids">
        <title>Antimicrobial peptide diversity in the skin of the torrent frog, Amolops jingdongensis.</title>
        <authorList>
            <person name="He X."/>
            <person name="Yang S."/>
            <person name="Wei L."/>
            <person name="Liu R."/>
            <person name="Lai R."/>
            <person name="Rong M."/>
        </authorList>
    </citation>
    <scope>NUCLEOTIDE SEQUENCE</scope>
</reference>